<dbReference type="InterPro" id="IPR043129">
    <property type="entry name" value="ATPase_NBD"/>
</dbReference>
<dbReference type="Gene3D" id="3.30.420.40">
    <property type="match status" value="2"/>
</dbReference>
<gene>
    <name evidence="1" type="ORF">MQH31_18180</name>
</gene>
<dbReference type="EMBL" id="JALGAR010000006">
    <property type="protein sequence ID" value="MCI4659738.1"/>
    <property type="molecule type" value="Genomic_DNA"/>
</dbReference>
<organism evidence="1 2">
    <name type="scientific">Cryobacterium zhongshanensis</name>
    <dbReference type="NCBI Taxonomy" id="2928153"/>
    <lineage>
        <taxon>Bacteria</taxon>
        <taxon>Bacillati</taxon>
        <taxon>Actinomycetota</taxon>
        <taxon>Actinomycetes</taxon>
        <taxon>Micrococcales</taxon>
        <taxon>Microbacteriaceae</taxon>
        <taxon>Cryobacterium</taxon>
    </lineage>
</organism>
<comment type="caution">
    <text evidence="1">The sequence shown here is derived from an EMBL/GenBank/DDBJ whole genome shotgun (WGS) entry which is preliminary data.</text>
</comment>
<sequence length="421" mass="45135">MSKLKITGGVDVGNGYVKAALRGADGKVDKFDLPSGVALVTGAVDLPTPDTAAPEILAGDIFNELDVTFATPLVHSTHRHLFGRRALKAQTPRFEEFDVVSGISKAEQSLSKVLVLGVFAGKAVRDYVNKHGVLPSDQLDVEARVALALPIDEYREHRLTYAESFKKGVHLVTVLNFETPVIVRVTFVDVQVAAEGASAQFAISQLGFGLVDTMLADVRSNGQPLEGITSKDIFEARSTVGIDIGEGTVNFPVYSDGKFNGDASRTFDKGYGTVLLNSLSPLKKAKLGFNSRKALADYLLSTPSAIKRAEHEKVSAIVAEQAALFSEQVVEEFRKILAEVGRDTEVVYVFGGGSGSVRESLHPLLLDVVSEGTPVLFLDVRYSRHLNREGLLIAATIVEEQDVKKAKATLAASKTPAAKAA</sequence>
<dbReference type="CDD" id="cd24023">
    <property type="entry name" value="ASKHA_NBD_ParM_Alp7A-like"/>
    <property type="match status" value="1"/>
</dbReference>
<evidence type="ECO:0000313" key="1">
    <source>
        <dbReference type="EMBL" id="MCI4659738.1"/>
    </source>
</evidence>
<name>A0AA41UGH2_9MICO</name>
<dbReference type="SUPFAM" id="SSF53067">
    <property type="entry name" value="Actin-like ATPase domain"/>
    <property type="match status" value="1"/>
</dbReference>
<dbReference type="RefSeq" id="WP_243013229.1">
    <property type="nucleotide sequence ID" value="NZ_JALGAR010000006.1"/>
</dbReference>
<dbReference type="AlphaFoldDB" id="A0AA41UGH2"/>
<evidence type="ECO:0000313" key="2">
    <source>
        <dbReference type="Proteomes" id="UP001165341"/>
    </source>
</evidence>
<protein>
    <submittedName>
        <fullName evidence="1">ParM/StbA family protein</fullName>
    </submittedName>
</protein>
<keyword evidence="2" id="KW-1185">Reference proteome</keyword>
<reference evidence="1" key="1">
    <citation type="submission" date="2022-03" db="EMBL/GenBank/DDBJ databases">
        <title>Cryobacterium sp. nov. strain ZS14-85, isolated from Antarctic soil.</title>
        <authorList>
            <person name="Li J."/>
            <person name="Niu G."/>
        </authorList>
    </citation>
    <scope>NUCLEOTIDE SEQUENCE</scope>
    <source>
        <strain evidence="1">ZS14-85</strain>
    </source>
</reference>
<accession>A0AA41UGH2</accession>
<dbReference type="Proteomes" id="UP001165341">
    <property type="component" value="Unassembled WGS sequence"/>
</dbReference>
<proteinExistence type="predicted"/>